<dbReference type="Proteomes" id="UP000011087">
    <property type="component" value="Unassembled WGS sequence"/>
</dbReference>
<dbReference type="AlphaFoldDB" id="L1J1J7"/>
<feature type="compositionally biased region" description="Basic and acidic residues" evidence="2">
    <location>
        <begin position="278"/>
        <end position="310"/>
    </location>
</feature>
<dbReference type="SUPFAM" id="SSF54928">
    <property type="entry name" value="RNA-binding domain, RBD"/>
    <property type="match status" value="1"/>
</dbReference>
<dbReference type="EnsemblProtists" id="EKX42187">
    <property type="protein sequence ID" value="EKX42187"/>
    <property type="gene ID" value="GUITHDRAFT_111753"/>
</dbReference>
<evidence type="ECO:0000259" key="3">
    <source>
        <dbReference type="PROSITE" id="PS50102"/>
    </source>
</evidence>
<feature type="compositionally biased region" description="Basic and acidic residues" evidence="2">
    <location>
        <begin position="191"/>
        <end position="202"/>
    </location>
</feature>
<reference evidence="6" key="2">
    <citation type="submission" date="2012-11" db="EMBL/GenBank/DDBJ databases">
        <authorList>
            <person name="Kuo A."/>
            <person name="Curtis B.A."/>
            <person name="Tanifuji G."/>
            <person name="Burki F."/>
            <person name="Gruber A."/>
            <person name="Irimia M."/>
            <person name="Maruyama S."/>
            <person name="Arias M.C."/>
            <person name="Ball S.G."/>
            <person name="Gile G.H."/>
            <person name="Hirakawa Y."/>
            <person name="Hopkins J.F."/>
            <person name="Rensing S.A."/>
            <person name="Schmutz J."/>
            <person name="Symeonidi A."/>
            <person name="Elias M."/>
            <person name="Eveleigh R.J."/>
            <person name="Herman E.K."/>
            <person name="Klute M.J."/>
            <person name="Nakayama T."/>
            <person name="Obornik M."/>
            <person name="Reyes-Prieto A."/>
            <person name="Armbrust E.V."/>
            <person name="Aves S.J."/>
            <person name="Beiko R.G."/>
            <person name="Coutinho P."/>
            <person name="Dacks J.B."/>
            <person name="Durnford D.G."/>
            <person name="Fast N.M."/>
            <person name="Green B.R."/>
            <person name="Grisdale C."/>
            <person name="Hempe F."/>
            <person name="Henrissat B."/>
            <person name="Hoppner M.P."/>
            <person name="Ishida K.-I."/>
            <person name="Kim E."/>
            <person name="Koreny L."/>
            <person name="Kroth P.G."/>
            <person name="Liu Y."/>
            <person name="Malik S.-B."/>
            <person name="Maier U.G."/>
            <person name="McRose D."/>
            <person name="Mock T."/>
            <person name="Neilson J.A."/>
            <person name="Onodera N.T."/>
            <person name="Poole A.M."/>
            <person name="Pritham E.J."/>
            <person name="Richards T.A."/>
            <person name="Rocap G."/>
            <person name="Roy S.W."/>
            <person name="Sarai C."/>
            <person name="Schaack S."/>
            <person name="Shirato S."/>
            <person name="Slamovits C.H."/>
            <person name="Spencer D.F."/>
            <person name="Suzuki S."/>
            <person name="Worden A.Z."/>
            <person name="Zauner S."/>
            <person name="Barry K."/>
            <person name="Bell C."/>
            <person name="Bharti A.K."/>
            <person name="Crow J.A."/>
            <person name="Grimwood J."/>
            <person name="Kramer R."/>
            <person name="Lindquist E."/>
            <person name="Lucas S."/>
            <person name="Salamov A."/>
            <person name="McFadden G.I."/>
            <person name="Lane C.E."/>
            <person name="Keeling P.J."/>
            <person name="Gray M.W."/>
            <person name="Grigoriev I.V."/>
            <person name="Archibald J.M."/>
        </authorList>
    </citation>
    <scope>NUCLEOTIDE SEQUENCE</scope>
    <source>
        <strain evidence="6">CCMP2712</strain>
    </source>
</reference>
<name>L1J1J7_GUITC</name>
<evidence type="ECO:0000313" key="4">
    <source>
        <dbReference type="EMBL" id="EKX42187.1"/>
    </source>
</evidence>
<evidence type="ECO:0000256" key="1">
    <source>
        <dbReference type="PROSITE-ProRule" id="PRU00176"/>
    </source>
</evidence>
<dbReference type="InterPro" id="IPR012677">
    <property type="entry name" value="Nucleotide-bd_a/b_plait_sf"/>
</dbReference>
<organism evidence="4">
    <name type="scientific">Guillardia theta (strain CCMP2712)</name>
    <name type="common">Cryptophyte</name>
    <dbReference type="NCBI Taxonomy" id="905079"/>
    <lineage>
        <taxon>Eukaryota</taxon>
        <taxon>Cryptophyceae</taxon>
        <taxon>Pyrenomonadales</taxon>
        <taxon>Geminigeraceae</taxon>
        <taxon>Guillardia</taxon>
    </lineage>
</organism>
<dbReference type="GeneID" id="17298876"/>
<reference evidence="4 6" key="1">
    <citation type="journal article" date="2012" name="Nature">
        <title>Algal genomes reveal evolutionary mosaicism and the fate of nucleomorphs.</title>
        <authorList>
            <consortium name="DOE Joint Genome Institute"/>
            <person name="Curtis B.A."/>
            <person name="Tanifuji G."/>
            <person name="Burki F."/>
            <person name="Gruber A."/>
            <person name="Irimia M."/>
            <person name="Maruyama S."/>
            <person name="Arias M.C."/>
            <person name="Ball S.G."/>
            <person name="Gile G.H."/>
            <person name="Hirakawa Y."/>
            <person name="Hopkins J.F."/>
            <person name="Kuo A."/>
            <person name="Rensing S.A."/>
            <person name="Schmutz J."/>
            <person name="Symeonidi A."/>
            <person name="Elias M."/>
            <person name="Eveleigh R.J."/>
            <person name="Herman E.K."/>
            <person name="Klute M.J."/>
            <person name="Nakayama T."/>
            <person name="Obornik M."/>
            <person name="Reyes-Prieto A."/>
            <person name="Armbrust E.V."/>
            <person name="Aves S.J."/>
            <person name="Beiko R.G."/>
            <person name="Coutinho P."/>
            <person name="Dacks J.B."/>
            <person name="Durnford D.G."/>
            <person name="Fast N.M."/>
            <person name="Green B.R."/>
            <person name="Grisdale C.J."/>
            <person name="Hempel F."/>
            <person name="Henrissat B."/>
            <person name="Hoppner M.P."/>
            <person name="Ishida K."/>
            <person name="Kim E."/>
            <person name="Koreny L."/>
            <person name="Kroth P.G."/>
            <person name="Liu Y."/>
            <person name="Malik S.B."/>
            <person name="Maier U.G."/>
            <person name="McRose D."/>
            <person name="Mock T."/>
            <person name="Neilson J.A."/>
            <person name="Onodera N.T."/>
            <person name="Poole A.M."/>
            <person name="Pritham E.J."/>
            <person name="Richards T.A."/>
            <person name="Rocap G."/>
            <person name="Roy S.W."/>
            <person name="Sarai C."/>
            <person name="Schaack S."/>
            <person name="Shirato S."/>
            <person name="Slamovits C.H."/>
            <person name="Spencer D.F."/>
            <person name="Suzuki S."/>
            <person name="Worden A.Z."/>
            <person name="Zauner S."/>
            <person name="Barry K."/>
            <person name="Bell C."/>
            <person name="Bharti A.K."/>
            <person name="Crow J.A."/>
            <person name="Grimwood J."/>
            <person name="Kramer R."/>
            <person name="Lindquist E."/>
            <person name="Lucas S."/>
            <person name="Salamov A."/>
            <person name="McFadden G.I."/>
            <person name="Lane C.E."/>
            <person name="Keeling P.J."/>
            <person name="Gray M.W."/>
            <person name="Grigoriev I.V."/>
            <person name="Archibald J.M."/>
        </authorList>
    </citation>
    <scope>NUCLEOTIDE SEQUENCE</scope>
    <source>
        <strain evidence="4 6">CCMP2712</strain>
    </source>
</reference>
<dbReference type="PaxDb" id="55529-EKX42187"/>
<feature type="region of interest" description="Disordered" evidence="2">
    <location>
        <begin position="70"/>
        <end position="402"/>
    </location>
</feature>
<dbReference type="OMA" id="ARDEDRC"/>
<dbReference type="GO" id="GO:0003723">
    <property type="term" value="F:RNA binding"/>
    <property type="evidence" value="ECO:0007669"/>
    <property type="project" value="UniProtKB-UniRule"/>
</dbReference>
<dbReference type="HOGENOM" id="CLU_629227_0_0_1"/>
<dbReference type="RefSeq" id="XP_005829167.1">
    <property type="nucleotide sequence ID" value="XM_005829110.1"/>
</dbReference>
<keyword evidence="6" id="KW-1185">Reference proteome</keyword>
<evidence type="ECO:0000313" key="5">
    <source>
        <dbReference type="EnsemblProtists" id="EKX42187"/>
    </source>
</evidence>
<dbReference type="Gene3D" id="3.30.70.330">
    <property type="match status" value="1"/>
</dbReference>
<dbReference type="KEGG" id="gtt:GUITHDRAFT_111753"/>
<dbReference type="OrthoDB" id="10638211at2759"/>
<evidence type="ECO:0000313" key="6">
    <source>
        <dbReference type="Proteomes" id="UP000011087"/>
    </source>
</evidence>
<feature type="compositionally biased region" description="Basic and acidic residues" evidence="2">
    <location>
        <begin position="90"/>
        <end position="113"/>
    </location>
</feature>
<dbReference type="SMART" id="SM00360">
    <property type="entry name" value="RRM"/>
    <property type="match status" value="1"/>
</dbReference>
<evidence type="ECO:0000256" key="2">
    <source>
        <dbReference type="SAM" id="MobiDB-lite"/>
    </source>
</evidence>
<dbReference type="PROSITE" id="PS50102">
    <property type="entry name" value="RRM"/>
    <property type="match status" value="1"/>
</dbReference>
<dbReference type="CDD" id="cd00590">
    <property type="entry name" value="RRM_SF"/>
    <property type="match status" value="1"/>
</dbReference>
<keyword evidence="1" id="KW-0694">RNA-binding</keyword>
<dbReference type="Pfam" id="PF00076">
    <property type="entry name" value="RRM_1"/>
    <property type="match status" value="1"/>
</dbReference>
<dbReference type="EMBL" id="JH993018">
    <property type="protein sequence ID" value="EKX42187.1"/>
    <property type="molecule type" value="Genomic_DNA"/>
</dbReference>
<reference evidence="5" key="3">
    <citation type="submission" date="2016-03" db="UniProtKB">
        <authorList>
            <consortium name="EnsemblProtists"/>
        </authorList>
    </citation>
    <scope>IDENTIFICATION</scope>
</reference>
<feature type="region of interest" description="Disordered" evidence="2">
    <location>
        <begin position="417"/>
        <end position="436"/>
    </location>
</feature>
<feature type="compositionally biased region" description="Basic and acidic residues" evidence="2">
    <location>
        <begin position="374"/>
        <end position="394"/>
    </location>
</feature>
<dbReference type="InterPro" id="IPR000504">
    <property type="entry name" value="RRM_dom"/>
</dbReference>
<proteinExistence type="predicted"/>
<dbReference type="InterPro" id="IPR035979">
    <property type="entry name" value="RBD_domain_sf"/>
</dbReference>
<feature type="compositionally biased region" description="Basic and acidic residues" evidence="2">
    <location>
        <begin position="209"/>
        <end position="237"/>
    </location>
</feature>
<feature type="domain" description="RRM" evidence="3">
    <location>
        <begin position="11"/>
        <end position="91"/>
    </location>
</feature>
<sequence>MPDEDPNKQIPRIFVGGMAHGRDPQKPVNEEMIRTVFGKFGEIVTIKTGMKDFVFIDYKDHESCQRAIETMHQKPFDEDSSGPMKVQYAEPRRERRADTRRSGRFDPRNDYNRPLRSRSRSPGPPPSAYNDRYMDRRHEHHGQYRNGGDHGYNRDMPRDPTMRHPGDMRGSDRDYGRQPMPDGRYQQHGRGMPDRGYDRQAPREPYNAGRDDRYDRRQPYPRDDRYDRMQPRREDRPNGGPNGPGGYDPRAAPRNDQFRGNPRRPPSPARPPAGGRSRSREPMENTSVRRDDYGQYDMRGARDNAYDRPVDPNARYGMDRPDGGNYDQPGRGGRPEPENFPQRYDQQPGGGDMRGYGRDAPMDKFSSYGNGPNDDDRGLPPNEQSRRRQREERFSSNNPGEQVQLLMMIDVVLPFLQDAPRDQGRAAASDFDDGDM</sequence>
<gene>
    <name evidence="4" type="ORF">GUITHDRAFT_111753</name>
</gene>
<feature type="compositionally biased region" description="Basic and acidic residues" evidence="2">
    <location>
        <begin position="147"/>
        <end position="176"/>
    </location>
</feature>
<accession>L1J1J7</accession>
<protein>
    <recommendedName>
        <fullName evidence="3">RRM domain-containing protein</fullName>
    </recommendedName>
</protein>